<protein>
    <submittedName>
        <fullName evidence="2">Uncharacterized protein</fullName>
    </submittedName>
</protein>
<dbReference type="Proteomes" id="UP000001868">
    <property type="component" value="Chromosome"/>
</dbReference>
<dbReference type="EMBL" id="CP000747">
    <property type="protein sequence ID" value="ACG77637.1"/>
    <property type="molecule type" value="Genomic_DNA"/>
</dbReference>
<evidence type="ECO:0000313" key="2">
    <source>
        <dbReference type="EMBL" id="ACG77637.1"/>
    </source>
</evidence>
<dbReference type="STRING" id="450851.PHZ_c1223"/>
<dbReference type="KEGG" id="pzu:PHZ_c1223"/>
<proteinExistence type="predicted"/>
<feature type="compositionally biased region" description="Pro residues" evidence="1">
    <location>
        <begin position="62"/>
        <end position="74"/>
    </location>
</feature>
<feature type="compositionally biased region" description="Basic and acidic residues" evidence="1">
    <location>
        <begin position="180"/>
        <end position="197"/>
    </location>
</feature>
<dbReference type="AlphaFoldDB" id="B4R8L0"/>
<feature type="compositionally biased region" description="Low complexity" evidence="1">
    <location>
        <begin position="223"/>
        <end position="236"/>
    </location>
</feature>
<evidence type="ECO:0000313" key="3">
    <source>
        <dbReference type="Proteomes" id="UP000001868"/>
    </source>
</evidence>
<keyword evidence="3" id="KW-1185">Reference proteome</keyword>
<accession>B4R8L0</accession>
<dbReference type="HOGENOM" id="CLU_1174543_0_0_5"/>
<gene>
    <name evidence="2" type="ordered locus">PHZ_c1223</name>
</gene>
<feature type="region of interest" description="Disordered" evidence="1">
    <location>
        <begin position="92"/>
        <end position="111"/>
    </location>
</feature>
<feature type="region of interest" description="Disordered" evidence="1">
    <location>
        <begin position="180"/>
        <end position="236"/>
    </location>
</feature>
<name>B4R8L0_PHEZH</name>
<feature type="region of interest" description="Disordered" evidence="1">
    <location>
        <begin position="57"/>
        <end position="83"/>
    </location>
</feature>
<organism evidence="2 3">
    <name type="scientific">Phenylobacterium zucineum (strain HLK1)</name>
    <dbReference type="NCBI Taxonomy" id="450851"/>
    <lineage>
        <taxon>Bacteria</taxon>
        <taxon>Pseudomonadati</taxon>
        <taxon>Pseudomonadota</taxon>
        <taxon>Alphaproteobacteria</taxon>
        <taxon>Caulobacterales</taxon>
        <taxon>Caulobacteraceae</taxon>
        <taxon>Phenylobacterium</taxon>
    </lineage>
</organism>
<sequence>MSTTWSAMRPAGRGRTLVIVAISVVAHAAVLAALALHVPKLFVPPVRSGPPQPIIPVLLTPRTPPPEAGGPPRPIRLHRRQPRVPLDRLPVAPLVAPEAEPEPDAERDRRAPRVVTVDPVAQNARQTLRGLIGCANPSLLSREEREKCQEQLARGAREAEFPGLGLDADDASDLGRAAARREAGYRYKRSEESRPREPGSQVDWDVRRSPPAGASHMKGMGGSAHDASGAAGRSRN</sequence>
<reference evidence="2 3" key="1">
    <citation type="journal article" date="2008" name="BMC Genomics">
        <title>Complete genome of Phenylobacterium zucineum - a novel facultative intracellular bacterium isolated from human erythroleukemia cell line K562.</title>
        <authorList>
            <person name="Luo Y."/>
            <person name="Xu X."/>
            <person name="Ding Z."/>
            <person name="Liu Z."/>
            <person name="Zhang B."/>
            <person name="Yan Z."/>
            <person name="Sun J."/>
            <person name="Hu S."/>
            <person name="Hu X."/>
        </authorList>
    </citation>
    <scope>NUCLEOTIDE SEQUENCE [LARGE SCALE GENOMIC DNA]</scope>
    <source>
        <strain evidence="2 3">HLK1</strain>
    </source>
</reference>
<evidence type="ECO:0000256" key="1">
    <source>
        <dbReference type="SAM" id="MobiDB-lite"/>
    </source>
</evidence>